<name>A0A848LND6_9BACT</name>
<sequence length="90" mass="9674">MQTRSDTDSILEAVVAATRAACKLPLPEVIDRGHCFVTDLGFDSMSIARLALELEDRVQQPVLLDDWIASEPDPSALTVGSLCNYVAALG</sequence>
<dbReference type="InterPro" id="IPR036736">
    <property type="entry name" value="ACP-like_sf"/>
</dbReference>
<gene>
    <name evidence="1" type="ORF">HG543_30035</name>
</gene>
<evidence type="ECO:0000313" key="1">
    <source>
        <dbReference type="EMBL" id="NMO19074.1"/>
    </source>
</evidence>
<dbReference type="EMBL" id="JABBJJ010000167">
    <property type="protein sequence ID" value="NMO19074.1"/>
    <property type="molecule type" value="Genomic_DNA"/>
</dbReference>
<evidence type="ECO:0000313" key="2">
    <source>
        <dbReference type="Proteomes" id="UP000518300"/>
    </source>
</evidence>
<proteinExistence type="predicted"/>
<accession>A0A848LND6</accession>
<evidence type="ECO:0008006" key="3">
    <source>
        <dbReference type="Google" id="ProtNLM"/>
    </source>
</evidence>
<organism evidence="1 2">
    <name type="scientific">Pyxidicoccus fallax</name>
    <dbReference type="NCBI Taxonomy" id="394095"/>
    <lineage>
        <taxon>Bacteria</taxon>
        <taxon>Pseudomonadati</taxon>
        <taxon>Myxococcota</taxon>
        <taxon>Myxococcia</taxon>
        <taxon>Myxococcales</taxon>
        <taxon>Cystobacterineae</taxon>
        <taxon>Myxococcaceae</taxon>
        <taxon>Pyxidicoccus</taxon>
    </lineage>
</organism>
<dbReference type="Gene3D" id="1.10.1200.10">
    <property type="entry name" value="ACP-like"/>
    <property type="match status" value="1"/>
</dbReference>
<dbReference type="RefSeq" id="WP_169348332.1">
    <property type="nucleotide sequence ID" value="NZ_JABBJJ010000167.1"/>
</dbReference>
<comment type="caution">
    <text evidence="1">The sequence shown here is derived from an EMBL/GenBank/DDBJ whole genome shotgun (WGS) entry which is preliminary data.</text>
</comment>
<dbReference type="Proteomes" id="UP000518300">
    <property type="component" value="Unassembled WGS sequence"/>
</dbReference>
<keyword evidence="2" id="KW-1185">Reference proteome</keyword>
<protein>
    <recommendedName>
        <fullName evidence="3">Carrier domain-containing protein</fullName>
    </recommendedName>
</protein>
<reference evidence="1 2" key="1">
    <citation type="submission" date="2020-04" db="EMBL/GenBank/DDBJ databases">
        <title>Draft genome of Pyxidicoccus fallax type strain.</title>
        <authorList>
            <person name="Whitworth D.E."/>
        </authorList>
    </citation>
    <scope>NUCLEOTIDE SEQUENCE [LARGE SCALE GENOMIC DNA]</scope>
    <source>
        <strain evidence="1 2">DSM 14698</strain>
    </source>
</reference>
<dbReference type="SUPFAM" id="SSF47336">
    <property type="entry name" value="ACP-like"/>
    <property type="match status" value="1"/>
</dbReference>
<dbReference type="AlphaFoldDB" id="A0A848LND6"/>